<dbReference type="InterPro" id="IPR011701">
    <property type="entry name" value="MFS"/>
</dbReference>
<feature type="transmembrane region" description="Helical" evidence="6">
    <location>
        <begin position="105"/>
        <end position="127"/>
    </location>
</feature>
<feature type="domain" description="Major facilitator superfamily (MFS) profile" evidence="7">
    <location>
        <begin position="10"/>
        <end position="394"/>
    </location>
</feature>
<sequence>MEHSLSSRQIQLWRIAIYFIFGLPGFALATWVSRTPAIRDSLGATTAEMGWIIFGLAVGSIIGLLSASHLIASRGGRFVMMAGLVVSSAGLGIVALSGVWLTGGIVVFLGLAVFGFGNGICDVAMNVEGTAVERAAQKSLLTGFHAAFSVGNLVGAVAGSAAIGAGLSVFVHLLLAAVVVVLCAVYFYRFVPAGTGQERAAESGEPPMTARERMAVWKEPRTILIGIVVLGMAFAEGSANDWLPLVIVDGYHVSPATGSFAFGLFVAAMTICRAAGGMLLDRFGRVAVLRASALSAIAGLLIVIWGQSFTAAAIGVVLWGFGSAFGFPVGLSAAGDDPRGVAARVSAVSTAGYLAFLVGPPILGVIGDSVGLLRALIVVLIGVVVAGLLCHAARPIGAQTEDTNIKA</sequence>
<reference evidence="8 9" key="1">
    <citation type="submission" date="2014-06" db="EMBL/GenBank/DDBJ databases">
        <title>Draft genome sequence of Paenibacillus sp. MSt1.</title>
        <authorList>
            <person name="Aw Y.K."/>
            <person name="Ong K.S."/>
            <person name="Gan H.M."/>
            <person name="Lee S.M."/>
        </authorList>
    </citation>
    <scope>NUCLEOTIDE SEQUENCE [LARGE SCALE GENOMIC DNA]</scope>
    <source>
        <strain evidence="8 9">MSt1</strain>
    </source>
</reference>
<dbReference type="PANTHER" id="PTHR23514:SF13">
    <property type="entry name" value="INNER MEMBRANE PROTEIN YBJJ"/>
    <property type="match status" value="1"/>
</dbReference>
<feature type="transmembrane region" description="Helical" evidence="6">
    <location>
        <begin position="259"/>
        <end position="280"/>
    </location>
</feature>
<feature type="transmembrane region" description="Helical" evidence="6">
    <location>
        <begin position="139"/>
        <end position="163"/>
    </location>
</feature>
<dbReference type="PANTHER" id="PTHR23514">
    <property type="entry name" value="BYPASS OF STOP CODON PROTEIN 6"/>
    <property type="match status" value="1"/>
</dbReference>
<dbReference type="Proteomes" id="UP000028123">
    <property type="component" value="Unassembled WGS sequence"/>
</dbReference>
<dbReference type="RefSeq" id="WP_036676702.1">
    <property type="nucleotide sequence ID" value="NZ_JNVM01000004.1"/>
</dbReference>
<feature type="transmembrane region" description="Helical" evidence="6">
    <location>
        <begin position="311"/>
        <end position="333"/>
    </location>
</feature>
<feature type="transmembrane region" description="Helical" evidence="6">
    <location>
        <begin position="78"/>
        <end position="99"/>
    </location>
</feature>
<dbReference type="eggNOG" id="COG0738">
    <property type="taxonomic scope" value="Bacteria"/>
</dbReference>
<organism evidence="8 9">
    <name type="scientific">Paenibacillus tyrfis</name>
    <dbReference type="NCBI Taxonomy" id="1501230"/>
    <lineage>
        <taxon>Bacteria</taxon>
        <taxon>Bacillati</taxon>
        <taxon>Bacillota</taxon>
        <taxon>Bacilli</taxon>
        <taxon>Bacillales</taxon>
        <taxon>Paenibacillaceae</taxon>
        <taxon>Paenibacillus</taxon>
    </lineage>
</organism>
<name>A0A081P8H1_9BACL</name>
<dbReference type="CDD" id="cd17393">
    <property type="entry name" value="MFS_MosC_like"/>
    <property type="match status" value="1"/>
</dbReference>
<dbReference type="GO" id="GO:0005886">
    <property type="term" value="C:plasma membrane"/>
    <property type="evidence" value="ECO:0007669"/>
    <property type="project" value="UniProtKB-SubCell"/>
</dbReference>
<evidence type="ECO:0000256" key="2">
    <source>
        <dbReference type="ARBA" id="ARBA00022448"/>
    </source>
</evidence>
<feature type="transmembrane region" description="Helical" evidence="6">
    <location>
        <begin position="345"/>
        <end position="366"/>
    </location>
</feature>
<evidence type="ECO:0000256" key="4">
    <source>
        <dbReference type="ARBA" id="ARBA00022989"/>
    </source>
</evidence>
<dbReference type="OrthoDB" id="9809599at2"/>
<feature type="transmembrane region" description="Helical" evidence="6">
    <location>
        <begin position="221"/>
        <end position="239"/>
    </location>
</feature>
<comment type="subcellular location">
    <subcellularLocation>
        <location evidence="1">Cell membrane</location>
        <topology evidence="1">Multi-pass membrane protein</topology>
    </subcellularLocation>
</comment>
<keyword evidence="3 6" id="KW-0812">Transmembrane</keyword>
<dbReference type="AlphaFoldDB" id="A0A081P8H1"/>
<proteinExistence type="predicted"/>
<dbReference type="Gene3D" id="1.20.1250.20">
    <property type="entry name" value="MFS general substrate transporter like domains"/>
    <property type="match status" value="2"/>
</dbReference>
<dbReference type="InterPro" id="IPR020846">
    <property type="entry name" value="MFS_dom"/>
</dbReference>
<evidence type="ECO:0000256" key="6">
    <source>
        <dbReference type="SAM" id="Phobius"/>
    </source>
</evidence>
<evidence type="ECO:0000256" key="5">
    <source>
        <dbReference type="ARBA" id="ARBA00023136"/>
    </source>
</evidence>
<feature type="transmembrane region" description="Helical" evidence="6">
    <location>
        <begin position="372"/>
        <end position="390"/>
    </location>
</feature>
<accession>A0A081P8H1</accession>
<keyword evidence="2" id="KW-0813">Transport</keyword>
<feature type="transmembrane region" description="Helical" evidence="6">
    <location>
        <begin position="12"/>
        <end position="31"/>
    </location>
</feature>
<keyword evidence="5 6" id="KW-0472">Membrane</keyword>
<dbReference type="GO" id="GO:0022857">
    <property type="term" value="F:transmembrane transporter activity"/>
    <property type="evidence" value="ECO:0007669"/>
    <property type="project" value="InterPro"/>
</dbReference>
<evidence type="ECO:0000313" key="8">
    <source>
        <dbReference type="EMBL" id="KEQ26994.1"/>
    </source>
</evidence>
<dbReference type="InterPro" id="IPR036259">
    <property type="entry name" value="MFS_trans_sf"/>
</dbReference>
<dbReference type="SUPFAM" id="SSF103473">
    <property type="entry name" value="MFS general substrate transporter"/>
    <property type="match status" value="1"/>
</dbReference>
<evidence type="ECO:0000256" key="1">
    <source>
        <dbReference type="ARBA" id="ARBA00004651"/>
    </source>
</evidence>
<feature type="transmembrane region" description="Helical" evidence="6">
    <location>
        <begin position="51"/>
        <end position="71"/>
    </location>
</feature>
<comment type="caution">
    <text evidence="8">The sequence shown here is derived from an EMBL/GenBank/DDBJ whole genome shotgun (WGS) entry which is preliminary data.</text>
</comment>
<evidence type="ECO:0000313" key="9">
    <source>
        <dbReference type="Proteomes" id="UP000028123"/>
    </source>
</evidence>
<protein>
    <submittedName>
        <fullName evidence="8">Membrane protein</fullName>
    </submittedName>
</protein>
<dbReference type="EMBL" id="JNVM01000004">
    <property type="protein sequence ID" value="KEQ26994.1"/>
    <property type="molecule type" value="Genomic_DNA"/>
</dbReference>
<gene>
    <name evidence="8" type="ORF">ET33_24145</name>
</gene>
<feature type="transmembrane region" description="Helical" evidence="6">
    <location>
        <begin position="287"/>
        <end position="305"/>
    </location>
</feature>
<evidence type="ECO:0000256" key="3">
    <source>
        <dbReference type="ARBA" id="ARBA00022692"/>
    </source>
</evidence>
<dbReference type="PROSITE" id="PS50850">
    <property type="entry name" value="MFS"/>
    <property type="match status" value="1"/>
</dbReference>
<keyword evidence="9" id="KW-1185">Reference proteome</keyword>
<keyword evidence="4 6" id="KW-1133">Transmembrane helix</keyword>
<dbReference type="Pfam" id="PF07690">
    <property type="entry name" value="MFS_1"/>
    <property type="match status" value="1"/>
</dbReference>
<feature type="transmembrane region" description="Helical" evidence="6">
    <location>
        <begin position="169"/>
        <end position="188"/>
    </location>
</feature>
<dbReference type="InterPro" id="IPR051788">
    <property type="entry name" value="MFS_Transporter"/>
</dbReference>
<evidence type="ECO:0000259" key="7">
    <source>
        <dbReference type="PROSITE" id="PS50850"/>
    </source>
</evidence>